<dbReference type="Proteomes" id="UP001500975">
    <property type="component" value="Unassembled WGS sequence"/>
</dbReference>
<sequence length="53" mass="5846">MVDLGVSRYEAKSEFYNNTPLLVAPPLKYKNDLPVPATSPFARDMDASVSELS</sequence>
<organism evidence="1 2">
    <name type="scientific">Variovorax defluvii</name>
    <dbReference type="NCBI Taxonomy" id="913761"/>
    <lineage>
        <taxon>Bacteria</taxon>
        <taxon>Pseudomonadati</taxon>
        <taxon>Pseudomonadota</taxon>
        <taxon>Betaproteobacteria</taxon>
        <taxon>Burkholderiales</taxon>
        <taxon>Comamonadaceae</taxon>
        <taxon>Variovorax</taxon>
    </lineage>
</organism>
<gene>
    <name evidence="1" type="ORF">GCM10023165_20370</name>
</gene>
<dbReference type="EMBL" id="BAABGJ010000017">
    <property type="protein sequence ID" value="GAA4340432.1"/>
    <property type="molecule type" value="Genomic_DNA"/>
</dbReference>
<protein>
    <submittedName>
        <fullName evidence="1">Uncharacterized protein</fullName>
    </submittedName>
</protein>
<proteinExistence type="predicted"/>
<accession>A0ABP8HL41</accession>
<keyword evidence="2" id="KW-1185">Reference proteome</keyword>
<evidence type="ECO:0000313" key="1">
    <source>
        <dbReference type="EMBL" id="GAA4340432.1"/>
    </source>
</evidence>
<reference evidence="2" key="1">
    <citation type="journal article" date="2019" name="Int. J. Syst. Evol. Microbiol.">
        <title>The Global Catalogue of Microorganisms (GCM) 10K type strain sequencing project: providing services to taxonomists for standard genome sequencing and annotation.</title>
        <authorList>
            <consortium name="The Broad Institute Genomics Platform"/>
            <consortium name="The Broad Institute Genome Sequencing Center for Infectious Disease"/>
            <person name="Wu L."/>
            <person name="Ma J."/>
        </authorList>
    </citation>
    <scope>NUCLEOTIDE SEQUENCE [LARGE SCALE GENOMIC DNA]</scope>
    <source>
        <strain evidence="2">JCM 17804</strain>
    </source>
</reference>
<name>A0ABP8HL41_9BURK</name>
<comment type="caution">
    <text evidence="1">The sequence shown here is derived from an EMBL/GenBank/DDBJ whole genome shotgun (WGS) entry which is preliminary data.</text>
</comment>
<evidence type="ECO:0000313" key="2">
    <source>
        <dbReference type="Proteomes" id="UP001500975"/>
    </source>
</evidence>